<dbReference type="PANTHER" id="PTHR33164:SF99">
    <property type="entry name" value="MARR FAMILY REGULATORY PROTEIN"/>
    <property type="match status" value="1"/>
</dbReference>
<dbReference type="PROSITE" id="PS50995">
    <property type="entry name" value="HTH_MARR_2"/>
    <property type="match status" value="1"/>
</dbReference>
<name>A0A1R4GWK1_9MICC</name>
<dbReference type="InterPro" id="IPR036390">
    <property type="entry name" value="WH_DNA-bd_sf"/>
</dbReference>
<accession>A0A1R4GWK1</accession>
<feature type="domain" description="HTH marR-type" evidence="1">
    <location>
        <begin position="1"/>
        <end position="123"/>
    </location>
</feature>
<dbReference type="InterPro" id="IPR039422">
    <property type="entry name" value="MarR/SlyA-like"/>
</dbReference>
<protein>
    <submittedName>
        <fullName evidence="2">Transcriptional regulator, MarR family</fullName>
    </submittedName>
</protein>
<proteinExistence type="predicted"/>
<dbReference type="PRINTS" id="PR00598">
    <property type="entry name" value="HTHMARR"/>
</dbReference>
<dbReference type="PANTHER" id="PTHR33164">
    <property type="entry name" value="TRANSCRIPTIONAL REGULATOR, MARR FAMILY"/>
    <property type="match status" value="1"/>
</dbReference>
<dbReference type="SUPFAM" id="SSF46785">
    <property type="entry name" value="Winged helix' DNA-binding domain"/>
    <property type="match status" value="1"/>
</dbReference>
<dbReference type="AlphaFoldDB" id="A0A1R4GWK1"/>
<dbReference type="InterPro" id="IPR011991">
    <property type="entry name" value="ArsR-like_HTH"/>
</dbReference>
<sequence>MARLGKAGMVATLKDLGLGFPHYAVLMALVDLGPLAPHELATRLNTDRSHVSTYVESLQRSGLIERHPDPLDRRRIIVAITSAGTEIAHDVAAASTEAELNLLSGLAEDERVELRRLLLKVLLSADGWPGAPAASTHPPSC</sequence>
<dbReference type="Pfam" id="PF12802">
    <property type="entry name" value="MarR_2"/>
    <property type="match status" value="1"/>
</dbReference>
<dbReference type="InterPro" id="IPR000835">
    <property type="entry name" value="HTH_MarR-typ"/>
</dbReference>
<evidence type="ECO:0000313" key="3">
    <source>
        <dbReference type="Proteomes" id="UP000195913"/>
    </source>
</evidence>
<dbReference type="CDD" id="cd00090">
    <property type="entry name" value="HTH_ARSR"/>
    <property type="match status" value="1"/>
</dbReference>
<dbReference type="GO" id="GO:0006950">
    <property type="term" value="P:response to stress"/>
    <property type="evidence" value="ECO:0007669"/>
    <property type="project" value="TreeGrafter"/>
</dbReference>
<evidence type="ECO:0000259" key="1">
    <source>
        <dbReference type="PROSITE" id="PS50995"/>
    </source>
</evidence>
<organism evidence="2 3">
    <name type="scientific">Arthrobacter rhombi</name>
    <dbReference type="NCBI Taxonomy" id="71253"/>
    <lineage>
        <taxon>Bacteria</taxon>
        <taxon>Bacillati</taxon>
        <taxon>Actinomycetota</taxon>
        <taxon>Actinomycetes</taxon>
        <taxon>Micrococcales</taxon>
        <taxon>Micrococcaceae</taxon>
        <taxon>Arthrobacter</taxon>
    </lineage>
</organism>
<dbReference type="EMBL" id="FUHW01000053">
    <property type="protein sequence ID" value="SJM72626.1"/>
    <property type="molecule type" value="Genomic_DNA"/>
</dbReference>
<dbReference type="Proteomes" id="UP000195913">
    <property type="component" value="Unassembled WGS sequence"/>
</dbReference>
<dbReference type="Gene3D" id="1.10.10.10">
    <property type="entry name" value="Winged helix-like DNA-binding domain superfamily/Winged helix DNA-binding domain"/>
    <property type="match status" value="1"/>
</dbReference>
<keyword evidence="3" id="KW-1185">Reference proteome</keyword>
<evidence type="ECO:0000313" key="2">
    <source>
        <dbReference type="EMBL" id="SJM72626.1"/>
    </source>
</evidence>
<dbReference type="GO" id="GO:0003700">
    <property type="term" value="F:DNA-binding transcription factor activity"/>
    <property type="evidence" value="ECO:0007669"/>
    <property type="project" value="InterPro"/>
</dbReference>
<dbReference type="InterPro" id="IPR036388">
    <property type="entry name" value="WH-like_DNA-bd_sf"/>
</dbReference>
<gene>
    <name evidence="2" type="ORF">FM101_15500</name>
</gene>
<dbReference type="SMART" id="SM00347">
    <property type="entry name" value="HTH_MARR"/>
    <property type="match status" value="1"/>
</dbReference>
<reference evidence="2 3" key="1">
    <citation type="submission" date="2017-02" db="EMBL/GenBank/DDBJ databases">
        <authorList>
            <person name="Peterson S.W."/>
        </authorList>
    </citation>
    <scope>NUCLEOTIDE SEQUENCE [LARGE SCALE GENOMIC DNA]</scope>
    <source>
        <strain evidence="2 3">B Ar 00.02</strain>
    </source>
</reference>